<protein>
    <submittedName>
        <fullName evidence="3">TlpA family protein disulfide reductase</fullName>
    </submittedName>
</protein>
<accession>A0ABV6LNM0</accession>
<dbReference type="EMBL" id="JBHLTP010000008">
    <property type="protein sequence ID" value="MFC0523843.1"/>
    <property type="molecule type" value="Genomic_DNA"/>
</dbReference>
<dbReference type="InterPro" id="IPR013766">
    <property type="entry name" value="Thioredoxin_domain"/>
</dbReference>
<evidence type="ECO:0000256" key="1">
    <source>
        <dbReference type="ARBA" id="ARBA00023157"/>
    </source>
</evidence>
<dbReference type="Proteomes" id="UP001589836">
    <property type="component" value="Unassembled WGS sequence"/>
</dbReference>
<proteinExistence type="predicted"/>
<keyword evidence="4" id="KW-1185">Reference proteome</keyword>
<evidence type="ECO:0000313" key="3">
    <source>
        <dbReference type="EMBL" id="MFC0523843.1"/>
    </source>
</evidence>
<dbReference type="RefSeq" id="WP_377347167.1">
    <property type="nucleotide sequence ID" value="NZ_JBHLTP010000008.1"/>
</dbReference>
<comment type="caution">
    <text evidence="3">The sequence shown here is derived from an EMBL/GenBank/DDBJ whole genome shotgun (WGS) entry which is preliminary data.</text>
</comment>
<name>A0ABV6LNM0_9BACI</name>
<evidence type="ECO:0000259" key="2">
    <source>
        <dbReference type="PROSITE" id="PS51352"/>
    </source>
</evidence>
<dbReference type="InterPro" id="IPR050553">
    <property type="entry name" value="Thioredoxin_ResA/DsbE_sf"/>
</dbReference>
<dbReference type="InterPro" id="IPR000866">
    <property type="entry name" value="AhpC/TSA"/>
</dbReference>
<feature type="domain" description="Thioredoxin" evidence="2">
    <location>
        <begin position="1"/>
        <end position="138"/>
    </location>
</feature>
<dbReference type="InterPro" id="IPR036249">
    <property type="entry name" value="Thioredoxin-like_sf"/>
</dbReference>
<dbReference type="PROSITE" id="PS51352">
    <property type="entry name" value="THIOREDOXIN_2"/>
    <property type="match status" value="1"/>
</dbReference>
<sequence length="138" mass="15851">MKKAPTFELQSIDGRFHHLEDFRGKHVILTFWASWCPDSARDLPKKEQLYDSMDHDNVEMITINVVGRERDEQAGITYANKYLSQLTLLDDGRKTYDVYQCQGVPTTVLINKQGELVEQFGDKANMMDIVQAIGNKLL</sequence>
<gene>
    <name evidence="3" type="ORF">ACFFGV_09770</name>
</gene>
<dbReference type="Pfam" id="PF00578">
    <property type="entry name" value="AhpC-TSA"/>
    <property type="match status" value="1"/>
</dbReference>
<dbReference type="SUPFAM" id="SSF52833">
    <property type="entry name" value="Thioredoxin-like"/>
    <property type="match status" value="1"/>
</dbReference>
<organism evidence="3 4">
    <name type="scientific">Pontibacillus salicampi</name>
    <dbReference type="NCBI Taxonomy" id="1449801"/>
    <lineage>
        <taxon>Bacteria</taxon>
        <taxon>Bacillati</taxon>
        <taxon>Bacillota</taxon>
        <taxon>Bacilli</taxon>
        <taxon>Bacillales</taxon>
        <taxon>Bacillaceae</taxon>
        <taxon>Pontibacillus</taxon>
    </lineage>
</organism>
<dbReference type="Gene3D" id="3.40.30.10">
    <property type="entry name" value="Glutaredoxin"/>
    <property type="match status" value="1"/>
</dbReference>
<keyword evidence="1" id="KW-1015">Disulfide bond</keyword>
<reference evidence="3 4" key="1">
    <citation type="submission" date="2024-09" db="EMBL/GenBank/DDBJ databases">
        <authorList>
            <person name="Sun Q."/>
            <person name="Mori K."/>
        </authorList>
    </citation>
    <scope>NUCLEOTIDE SEQUENCE [LARGE SCALE GENOMIC DNA]</scope>
    <source>
        <strain evidence="3 4">NCAIM B.02529</strain>
    </source>
</reference>
<dbReference type="PANTHER" id="PTHR42852:SF13">
    <property type="entry name" value="PROTEIN DIPZ"/>
    <property type="match status" value="1"/>
</dbReference>
<dbReference type="PANTHER" id="PTHR42852">
    <property type="entry name" value="THIOL:DISULFIDE INTERCHANGE PROTEIN DSBE"/>
    <property type="match status" value="1"/>
</dbReference>
<dbReference type="CDD" id="cd02966">
    <property type="entry name" value="TlpA_like_family"/>
    <property type="match status" value="1"/>
</dbReference>
<evidence type="ECO:0000313" key="4">
    <source>
        <dbReference type="Proteomes" id="UP001589836"/>
    </source>
</evidence>